<name>A0A6V8JY20_9ACTN</name>
<comment type="caution">
    <text evidence="1">The sequence shown here is derived from an EMBL/GenBank/DDBJ whole genome shotgun (WGS) entry which is preliminary data.</text>
</comment>
<dbReference type="Proteomes" id="UP000482800">
    <property type="component" value="Unassembled WGS sequence"/>
</dbReference>
<evidence type="ECO:0000313" key="2">
    <source>
        <dbReference type="Proteomes" id="UP000482800"/>
    </source>
</evidence>
<dbReference type="AlphaFoldDB" id="A0A6V8JY20"/>
<accession>A0A6V8JY20</accession>
<dbReference type="EMBL" id="BLPF01000001">
    <property type="protein sequence ID" value="GFJ77632.1"/>
    <property type="molecule type" value="Genomic_DNA"/>
</dbReference>
<organism evidence="1 2">
    <name type="scientific">Phytohabitans houttuyneae</name>
    <dbReference type="NCBI Taxonomy" id="1076126"/>
    <lineage>
        <taxon>Bacteria</taxon>
        <taxon>Bacillati</taxon>
        <taxon>Actinomycetota</taxon>
        <taxon>Actinomycetes</taxon>
        <taxon>Micromonosporales</taxon>
        <taxon>Micromonosporaceae</taxon>
    </lineage>
</organism>
<reference evidence="1 2" key="2">
    <citation type="submission" date="2020-03" db="EMBL/GenBank/DDBJ databases">
        <authorList>
            <person name="Ichikawa N."/>
            <person name="Kimura A."/>
            <person name="Kitahashi Y."/>
            <person name="Uohara A."/>
        </authorList>
    </citation>
    <scope>NUCLEOTIDE SEQUENCE [LARGE SCALE GENOMIC DNA]</scope>
    <source>
        <strain evidence="1 2">NBRC 108639</strain>
    </source>
</reference>
<keyword evidence="2" id="KW-1185">Reference proteome</keyword>
<proteinExistence type="predicted"/>
<gene>
    <name evidence="1" type="ORF">Phou_018120</name>
</gene>
<protein>
    <submittedName>
        <fullName evidence="1">Uncharacterized protein</fullName>
    </submittedName>
</protein>
<evidence type="ECO:0000313" key="1">
    <source>
        <dbReference type="EMBL" id="GFJ77632.1"/>
    </source>
</evidence>
<sequence length="67" mass="7105">MYRHVSLATAPGLEDSAEPAVTGGTIVYSLPDAERVAPEPLAKIIAEILRRPDGEDDDLAAPFQSSI</sequence>
<reference evidence="1 2" key="1">
    <citation type="submission" date="2020-03" db="EMBL/GenBank/DDBJ databases">
        <title>Whole genome shotgun sequence of Phytohabitans houttuyneae NBRC 108639.</title>
        <authorList>
            <person name="Komaki H."/>
            <person name="Tamura T."/>
        </authorList>
    </citation>
    <scope>NUCLEOTIDE SEQUENCE [LARGE SCALE GENOMIC DNA]</scope>
    <source>
        <strain evidence="1 2">NBRC 108639</strain>
    </source>
</reference>